<name>K5CNS4_9BACE</name>
<dbReference type="EMBL" id="AGXW01000008">
    <property type="protein sequence ID" value="EKJ91020.1"/>
    <property type="molecule type" value="Genomic_DNA"/>
</dbReference>
<dbReference type="HOGENOM" id="CLU_2231089_0_0_10"/>
<sequence>MNTDTAKRLPEARAQLRIDLLNETEEQAYYRNMEAIRYQKSVISTGWIEGKEEGRAEGAKMKQFEIARKSPQEYQLIQSFKQQDCLKKKLETELFPRYLCLIDSS</sequence>
<dbReference type="Proteomes" id="UP000007995">
    <property type="component" value="Unassembled WGS sequence"/>
</dbReference>
<evidence type="ECO:0000313" key="1">
    <source>
        <dbReference type="EMBL" id="EKJ91020.1"/>
    </source>
</evidence>
<proteinExistence type="predicted"/>
<organism evidence="1 2">
    <name type="scientific">Bacteroides finegoldii CL09T03C10</name>
    <dbReference type="NCBI Taxonomy" id="997888"/>
    <lineage>
        <taxon>Bacteria</taxon>
        <taxon>Pseudomonadati</taxon>
        <taxon>Bacteroidota</taxon>
        <taxon>Bacteroidia</taxon>
        <taxon>Bacteroidales</taxon>
        <taxon>Bacteroidaceae</taxon>
        <taxon>Bacteroides</taxon>
    </lineage>
</organism>
<accession>K5CNS4</accession>
<dbReference type="RefSeq" id="WP_007763146.1">
    <property type="nucleotide sequence ID" value="NZ_AKBZ01000004.1"/>
</dbReference>
<protein>
    <submittedName>
        <fullName evidence="1">Uncharacterized protein</fullName>
    </submittedName>
</protein>
<reference evidence="1 2" key="1">
    <citation type="submission" date="2012-02" db="EMBL/GenBank/DDBJ databases">
        <title>The Genome Sequence of Bacteroides finegoldii CL09T03C10.</title>
        <authorList>
            <consortium name="The Broad Institute Genome Sequencing Platform"/>
            <person name="Earl A."/>
            <person name="Ward D."/>
            <person name="Feldgarden M."/>
            <person name="Gevers D."/>
            <person name="Zitomersky N.L."/>
            <person name="Coyne M.J."/>
            <person name="Comstock L.E."/>
            <person name="Young S.K."/>
            <person name="Zeng Q."/>
            <person name="Gargeya S."/>
            <person name="Fitzgerald M."/>
            <person name="Haas B."/>
            <person name="Abouelleil A."/>
            <person name="Alvarado L."/>
            <person name="Arachchi H.M."/>
            <person name="Berlin A."/>
            <person name="Chapman S.B."/>
            <person name="Gearin G."/>
            <person name="Goldberg J."/>
            <person name="Griggs A."/>
            <person name="Gujja S."/>
            <person name="Hansen M."/>
            <person name="Heiman D."/>
            <person name="Howarth C."/>
            <person name="Larimer J."/>
            <person name="Lui A."/>
            <person name="MacDonald P.J.P."/>
            <person name="McCowen C."/>
            <person name="Montmayeur A."/>
            <person name="Murphy C."/>
            <person name="Neiman D."/>
            <person name="Pearson M."/>
            <person name="Priest M."/>
            <person name="Roberts A."/>
            <person name="Saif S."/>
            <person name="Shea T."/>
            <person name="Sisk P."/>
            <person name="Stolte C."/>
            <person name="Sykes S."/>
            <person name="Wortman J."/>
            <person name="Nusbaum C."/>
            <person name="Birren B."/>
        </authorList>
    </citation>
    <scope>NUCLEOTIDE SEQUENCE [LARGE SCALE GENOMIC DNA]</scope>
    <source>
        <strain evidence="1 2">CL09T03C10</strain>
    </source>
</reference>
<gene>
    <name evidence="1" type="ORF">HMPREF1057_02322</name>
</gene>
<comment type="caution">
    <text evidence="1">The sequence shown here is derived from an EMBL/GenBank/DDBJ whole genome shotgun (WGS) entry which is preliminary data.</text>
</comment>
<evidence type="ECO:0000313" key="2">
    <source>
        <dbReference type="Proteomes" id="UP000007995"/>
    </source>
</evidence>
<dbReference type="AlphaFoldDB" id="K5CNS4"/>